<dbReference type="GO" id="GO:0048038">
    <property type="term" value="F:quinone binding"/>
    <property type="evidence" value="ECO:0007669"/>
    <property type="project" value="UniProtKB-UniRule"/>
</dbReference>
<evidence type="ECO:0000256" key="1">
    <source>
        <dbReference type="ARBA" id="ARBA00005698"/>
    </source>
</evidence>
<dbReference type="Proteomes" id="UP000320813">
    <property type="component" value="Unassembled WGS sequence"/>
</dbReference>
<feature type="transmembrane region" description="Helical" evidence="2">
    <location>
        <begin position="89"/>
        <end position="108"/>
    </location>
</feature>
<gene>
    <name evidence="3" type="ORF">EVJ47_01810</name>
</gene>
<keyword evidence="2" id="KW-0874">Quinone</keyword>
<organism evidence="3 4">
    <name type="scientific">Candidatus Acidulodesulfobacterium ferriphilum</name>
    <dbReference type="NCBI Taxonomy" id="2597223"/>
    <lineage>
        <taxon>Bacteria</taxon>
        <taxon>Deltaproteobacteria</taxon>
        <taxon>Candidatus Acidulodesulfobacterales</taxon>
        <taxon>Candidatus Acidulodesulfobacterium</taxon>
    </lineage>
</organism>
<comment type="similarity">
    <text evidence="1 2">Belongs to the complex I subunit 6 family.</text>
</comment>
<dbReference type="Pfam" id="PF00499">
    <property type="entry name" value="Oxidored_q3"/>
    <property type="match status" value="1"/>
</dbReference>
<reference evidence="3 4" key="1">
    <citation type="submission" date="2019-01" db="EMBL/GenBank/DDBJ databases">
        <title>Insights into ecological role of a new deltaproteobacterial order Candidatus Sinidesulfobacterales (Sva0485) by metagenomics and metatranscriptomics.</title>
        <authorList>
            <person name="Tan S."/>
            <person name="Liu J."/>
            <person name="Fang Y."/>
            <person name="Hedlund B.P."/>
            <person name="Lian Z.H."/>
            <person name="Huang L.Y."/>
            <person name="Li J.T."/>
            <person name="Huang L.N."/>
            <person name="Li W.J."/>
            <person name="Jiang H.C."/>
            <person name="Dong H.L."/>
            <person name="Shu W.S."/>
        </authorList>
    </citation>
    <scope>NUCLEOTIDE SEQUENCE [LARGE SCALE GENOMIC DNA]</scope>
    <source>
        <strain evidence="3">AP3</strain>
    </source>
</reference>
<comment type="caution">
    <text evidence="3">The sequence shown here is derived from an EMBL/GenBank/DDBJ whole genome shotgun (WGS) entry which is preliminary data.</text>
</comment>
<dbReference type="InterPro" id="IPR001457">
    <property type="entry name" value="NADH_UbQ/plastoQ_OxRdtase_su6"/>
</dbReference>
<comment type="subcellular location">
    <subcellularLocation>
        <location evidence="2">Cell membrane</location>
        <topology evidence="2">Multi-pass membrane protein</topology>
    </subcellularLocation>
</comment>
<comment type="catalytic activity">
    <reaction evidence="2">
        <text>a quinone + NADH + 5 H(+)(in) = a quinol + NAD(+) + 4 H(+)(out)</text>
        <dbReference type="Rhea" id="RHEA:57888"/>
        <dbReference type="ChEBI" id="CHEBI:15378"/>
        <dbReference type="ChEBI" id="CHEBI:24646"/>
        <dbReference type="ChEBI" id="CHEBI:57540"/>
        <dbReference type="ChEBI" id="CHEBI:57945"/>
        <dbReference type="ChEBI" id="CHEBI:132124"/>
    </reaction>
</comment>
<comment type="function">
    <text evidence="2">NDH-1 shuttles electrons from NADH, via FMN and iron-sulfur (Fe-S) centers, to quinones in the respiratory chain. Couples the redox reaction to proton translocation (for every two electrons transferred, four hydrogen ions are translocated across the cytoplasmic membrane), and thus conserves the redox energy in a proton gradient.</text>
</comment>
<keyword evidence="2" id="KW-0472">Membrane</keyword>
<evidence type="ECO:0000256" key="2">
    <source>
        <dbReference type="RuleBase" id="RU004429"/>
    </source>
</evidence>
<dbReference type="EC" id="7.1.1.-" evidence="2"/>
<protein>
    <recommendedName>
        <fullName evidence="2">NADH-quinone oxidoreductase subunit J</fullName>
        <ecNumber evidence="2">7.1.1.-</ecNumber>
    </recommendedName>
</protein>
<dbReference type="Gene3D" id="1.20.120.1200">
    <property type="entry name" value="NADH-ubiquinone/plastoquinone oxidoreductase chain 6, subunit NuoJ"/>
    <property type="match status" value="1"/>
</dbReference>
<feature type="transmembrane region" description="Helical" evidence="2">
    <location>
        <begin position="29"/>
        <end position="46"/>
    </location>
</feature>
<keyword evidence="2" id="KW-0812">Transmembrane</keyword>
<feature type="transmembrane region" description="Helical" evidence="2">
    <location>
        <begin position="141"/>
        <end position="163"/>
    </location>
</feature>
<dbReference type="GO" id="GO:0008137">
    <property type="term" value="F:NADH dehydrogenase (ubiquinone) activity"/>
    <property type="evidence" value="ECO:0007669"/>
    <property type="project" value="UniProtKB-UniRule"/>
</dbReference>
<dbReference type="AlphaFoldDB" id="A0A519BCM5"/>
<feature type="transmembrane region" description="Helical" evidence="2">
    <location>
        <begin position="6"/>
        <end position="22"/>
    </location>
</feature>
<proteinExistence type="inferred from homology"/>
<evidence type="ECO:0000313" key="3">
    <source>
        <dbReference type="EMBL" id="RZD15035.1"/>
    </source>
</evidence>
<accession>A0A519BCM5</accession>
<dbReference type="GO" id="GO:0005886">
    <property type="term" value="C:plasma membrane"/>
    <property type="evidence" value="ECO:0007669"/>
    <property type="project" value="UniProtKB-SubCell"/>
</dbReference>
<name>A0A519BCM5_9DELT</name>
<keyword evidence="2" id="KW-0520">NAD</keyword>
<sequence length="167" mass="18671">MEALFYIFSIIAVFSALMVISMKNPLTSALYLVLCFFALAGFYVLLDMQFLAAMQILVYAGAIMVLVVLVIMLLNLSKIKKIKMDLHQIFIAGVIFIILLAEITIYIINGYPKKPTGIYTHALINKIGNTQILGEFLFTKYIFPFEVASVLLLVAIIGAYLFAKKKS</sequence>
<dbReference type="PANTHER" id="PTHR33269">
    <property type="entry name" value="NADH-UBIQUINONE OXIDOREDUCTASE CHAIN 6"/>
    <property type="match status" value="1"/>
</dbReference>
<evidence type="ECO:0000313" key="4">
    <source>
        <dbReference type="Proteomes" id="UP000320813"/>
    </source>
</evidence>
<feature type="transmembrane region" description="Helical" evidence="2">
    <location>
        <begin position="52"/>
        <end position="77"/>
    </location>
</feature>
<dbReference type="PANTHER" id="PTHR33269:SF17">
    <property type="entry name" value="NADH-UBIQUINONE OXIDOREDUCTASE CHAIN 6"/>
    <property type="match status" value="1"/>
</dbReference>
<dbReference type="InterPro" id="IPR042106">
    <property type="entry name" value="Nuo/plastoQ_OxRdtase_6_NuoJ"/>
</dbReference>
<dbReference type="EMBL" id="SGBD01000001">
    <property type="protein sequence ID" value="RZD15035.1"/>
    <property type="molecule type" value="Genomic_DNA"/>
</dbReference>
<keyword evidence="2" id="KW-1003">Cell membrane</keyword>
<keyword evidence="2" id="KW-1133">Transmembrane helix</keyword>